<dbReference type="GO" id="GO:0046983">
    <property type="term" value="F:protein dimerization activity"/>
    <property type="evidence" value="ECO:0007669"/>
    <property type="project" value="InterPro"/>
</dbReference>
<evidence type="ECO:0000259" key="17">
    <source>
        <dbReference type="PROSITE" id="PS50885"/>
    </source>
</evidence>
<dbReference type="PROSITE" id="PS50885">
    <property type="entry name" value="HAMP"/>
    <property type="match status" value="1"/>
</dbReference>
<dbReference type="InterPro" id="IPR011712">
    <property type="entry name" value="Sig_transdc_His_kin_sub3_dim/P"/>
</dbReference>
<dbReference type="EMBL" id="BMPI01000023">
    <property type="protein sequence ID" value="GGM40540.1"/>
    <property type="molecule type" value="Genomic_DNA"/>
</dbReference>
<evidence type="ECO:0000256" key="4">
    <source>
        <dbReference type="ARBA" id="ARBA00012438"/>
    </source>
</evidence>
<dbReference type="GO" id="GO:0005524">
    <property type="term" value="F:ATP binding"/>
    <property type="evidence" value="ECO:0007669"/>
    <property type="project" value="UniProtKB-KW"/>
</dbReference>
<keyword evidence="14" id="KW-0472">Membrane</keyword>
<feature type="coiled-coil region" evidence="13">
    <location>
        <begin position="142"/>
        <end position="172"/>
    </location>
</feature>
<keyword evidence="10" id="KW-0067">ATP-binding</keyword>
<comment type="similarity">
    <text evidence="3">In the N-terminal section; belongs to the phytochrome family.</text>
</comment>
<dbReference type="Pfam" id="PF07730">
    <property type="entry name" value="HisKA_3"/>
    <property type="match status" value="1"/>
</dbReference>
<reference evidence="18" key="1">
    <citation type="journal article" date="2014" name="Int. J. Syst. Evol. Microbiol.">
        <title>Complete genome sequence of Corynebacterium casei LMG S-19264T (=DSM 44701T), isolated from a smear-ripened cheese.</title>
        <authorList>
            <consortium name="US DOE Joint Genome Institute (JGI-PGF)"/>
            <person name="Walter F."/>
            <person name="Albersmeier A."/>
            <person name="Kalinowski J."/>
            <person name="Ruckert C."/>
        </authorList>
    </citation>
    <scope>NUCLEOTIDE SEQUENCE</scope>
    <source>
        <strain evidence="18">JCM 19831</strain>
    </source>
</reference>
<comment type="catalytic activity">
    <reaction evidence="1">
        <text>ATP + protein L-histidine = ADP + protein N-phospho-L-histidine.</text>
        <dbReference type="EC" id="2.7.13.3"/>
    </reaction>
</comment>
<dbReference type="RefSeq" id="WP_190252108.1">
    <property type="nucleotide sequence ID" value="NZ_BMPI01000023.1"/>
</dbReference>
<keyword evidence="9" id="KW-0418">Kinase</keyword>
<proteinExistence type="inferred from homology"/>
<dbReference type="SMART" id="SM00387">
    <property type="entry name" value="HATPase_c"/>
    <property type="match status" value="1"/>
</dbReference>
<keyword evidence="8" id="KW-0547">Nucleotide-binding</keyword>
<dbReference type="PROSITE" id="PS50046">
    <property type="entry name" value="PHYTOCHROME_2"/>
    <property type="match status" value="1"/>
</dbReference>
<dbReference type="CDD" id="cd16917">
    <property type="entry name" value="HATPase_UhpB-NarQ-NarX-like"/>
    <property type="match status" value="1"/>
</dbReference>
<evidence type="ECO:0000259" key="15">
    <source>
        <dbReference type="PROSITE" id="PS50046"/>
    </source>
</evidence>
<gene>
    <name evidence="18" type="ORF">GCM10007977_047460</name>
</gene>
<dbReference type="Pfam" id="PF05227">
    <property type="entry name" value="CHASE3"/>
    <property type="match status" value="1"/>
</dbReference>
<keyword evidence="19" id="KW-1185">Reference proteome</keyword>
<evidence type="ECO:0000256" key="11">
    <source>
        <dbReference type="ARBA" id="ARBA00022989"/>
    </source>
</evidence>
<evidence type="ECO:0000256" key="2">
    <source>
        <dbReference type="ARBA" id="ARBA00004370"/>
    </source>
</evidence>
<feature type="transmembrane region" description="Helical" evidence="14">
    <location>
        <begin position="181"/>
        <end position="203"/>
    </location>
</feature>
<evidence type="ECO:0000256" key="6">
    <source>
        <dbReference type="ARBA" id="ARBA00022679"/>
    </source>
</evidence>
<evidence type="ECO:0000256" key="5">
    <source>
        <dbReference type="ARBA" id="ARBA00022553"/>
    </source>
</evidence>
<dbReference type="SUPFAM" id="SSF158472">
    <property type="entry name" value="HAMP domain-like"/>
    <property type="match status" value="1"/>
</dbReference>
<evidence type="ECO:0000256" key="1">
    <source>
        <dbReference type="ARBA" id="ARBA00000085"/>
    </source>
</evidence>
<evidence type="ECO:0000256" key="7">
    <source>
        <dbReference type="ARBA" id="ARBA00022692"/>
    </source>
</evidence>
<dbReference type="SUPFAM" id="SSF55874">
    <property type="entry name" value="ATPase domain of HSP90 chaperone/DNA topoisomerase II/histidine kinase"/>
    <property type="match status" value="1"/>
</dbReference>
<dbReference type="InterPro" id="IPR003594">
    <property type="entry name" value="HATPase_dom"/>
</dbReference>
<dbReference type="InterPro" id="IPR003018">
    <property type="entry name" value="GAF"/>
</dbReference>
<evidence type="ECO:0000259" key="16">
    <source>
        <dbReference type="PROSITE" id="PS50109"/>
    </source>
</evidence>
<dbReference type="Pfam" id="PF02518">
    <property type="entry name" value="HATPase_c"/>
    <property type="match status" value="1"/>
</dbReference>
<comment type="subcellular location">
    <subcellularLocation>
        <location evidence="2">Membrane</location>
    </subcellularLocation>
</comment>
<evidence type="ECO:0000256" key="14">
    <source>
        <dbReference type="SAM" id="Phobius"/>
    </source>
</evidence>
<evidence type="ECO:0000256" key="9">
    <source>
        <dbReference type="ARBA" id="ARBA00022777"/>
    </source>
</evidence>
<evidence type="ECO:0000256" key="8">
    <source>
        <dbReference type="ARBA" id="ARBA00022741"/>
    </source>
</evidence>
<dbReference type="InterPro" id="IPR050482">
    <property type="entry name" value="Sensor_HK_TwoCompSys"/>
</dbReference>
<sequence>MHAGLIPRMIVGSGLLLLIVGAVFGVLVAAMNEQRAIPHPASRSAQTIATEAEIEELLLDLDRTERGFVVTRDAGLMADWTRQRELLAEKCARLERLARTPAQVEQAQRITRYSRSYTDQHAAAVLQAAQRGDPSAGSVETLREDERRVVELRAELDALAAAEQRLAAAQAADARAAARQAISTMVTGLAAAALVGGCMIAYLHRVVVRPVREAAAMADRVAHGRLDTRVPDDGAGEVGRLNRALNTMTGSIRRNVEDLVRYGRTQAALRRIATHVARGAATAEVLDAVATELGRLSGTDGAHIARFERDGTATVVAAWGAPGIGLPVGTSLSLAGDSVSARVYRTGRPARMDSYAGAQGPLAEHLLHQHVRSAVGAPIVVEGRLWGVVTATVTTEPSPAHDAESRLAEYAELIATTVANAQARADLAASRARVVVAADQARRRIERDLHDGMQQQLIAIAIDVADGEASVPPDLAELRGRLSRVTHRLTGALEDLREISRGIHPTILTDCGLRAALKSLARRSPVPVELAVRLGSRLPEPVEVAAYYIVAEALANAAKHAKATYVRVEATADVTRLYLTVRDDGVGGADARAGTGLTGLADRVHALGGALDLASPRGGGTTLRVELPLTAAEEAALLSRPRPTEA</sequence>
<dbReference type="EC" id="2.7.13.3" evidence="4"/>
<dbReference type="Proteomes" id="UP000642070">
    <property type="component" value="Unassembled WGS sequence"/>
</dbReference>
<dbReference type="Gene3D" id="1.20.5.1930">
    <property type="match status" value="1"/>
</dbReference>
<dbReference type="AlphaFoldDB" id="A0A917TVN3"/>
<accession>A0A917TVN3</accession>
<dbReference type="InterPro" id="IPR007891">
    <property type="entry name" value="CHASE3"/>
</dbReference>
<dbReference type="PANTHER" id="PTHR24421">
    <property type="entry name" value="NITRATE/NITRITE SENSOR PROTEIN NARX-RELATED"/>
    <property type="match status" value="1"/>
</dbReference>
<dbReference type="InterPro" id="IPR016132">
    <property type="entry name" value="Phyto_chromo_attachment"/>
</dbReference>
<dbReference type="InterPro" id="IPR036890">
    <property type="entry name" value="HATPase_C_sf"/>
</dbReference>
<reference evidence="18" key="2">
    <citation type="submission" date="2020-09" db="EMBL/GenBank/DDBJ databases">
        <authorList>
            <person name="Sun Q."/>
            <person name="Ohkuma M."/>
        </authorList>
    </citation>
    <scope>NUCLEOTIDE SEQUENCE</scope>
    <source>
        <strain evidence="18">JCM 19831</strain>
    </source>
</reference>
<feature type="domain" description="Phytochrome chromophore attachment site" evidence="15">
    <location>
        <begin position="281"/>
        <end position="416"/>
    </location>
</feature>
<dbReference type="GO" id="GO:0016020">
    <property type="term" value="C:membrane"/>
    <property type="evidence" value="ECO:0007669"/>
    <property type="project" value="UniProtKB-SubCell"/>
</dbReference>
<comment type="caution">
    <text evidence="18">The sequence shown here is derived from an EMBL/GenBank/DDBJ whole genome shotgun (WGS) entry which is preliminary data.</text>
</comment>
<keyword evidence="12" id="KW-0902">Two-component regulatory system</keyword>
<dbReference type="PROSITE" id="PS50109">
    <property type="entry name" value="HIS_KIN"/>
    <property type="match status" value="1"/>
</dbReference>
<dbReference type="SUPFAM" id="SSF55781">
    <property type="entry name" value="GAF domain-like"/>
    <property type="match status" value="1"/>
</dbReference>
<dbReference type="InterPro" id="IPR003660">
    <property type="entry name" value="HAMP_dom"/>
</dbReference>
<feature type="domain" description="HAMP" evidence="17">
    <location>
        <begin position="205"/>
        <end position="257"/>
    </location>
</feature>
<protein>
    <recommendedName>
        <fullName evidence="4">histidine kinase</fullName>
        <ecNumber evidence="4">2.7.13.3</ecNumber>
    </recommendedName>
</protein>
<evidence type="ECO:0000256" key="3">
    <source>
        <dbReference type="ARBA" id="ARBA00006402"/>
    </source>
</evidence>
<dbReference type="SMART" id="SM00065">
    <property type="entry name" value="GAF"/>
    <property type="match status" value="1"/>
</dbReference>
<evidence type="ECO:0000313" key="18">
    <source>
        <dbReference type="EMBL" id="GGM40540.1"/>
    </source>
</evidence>
<name>A0A917TVN3_9ACTN</name>
<dbReference type="SMART" id="SM00304">
    <property type="entry name" value="HAMP"/>
    <property type="match status" value="1"/>
</dbReference>
<keyword evidence="6" id="KW-0808">Transferase</keyword>
<dbReference type="Pfam" id="PF00672">
    <property type="entry name" value="HAMP"/>
    <property type="match status" value="1"/>
</dbReference>
<feature type="domain" description="Histidine kinase" evidence="16">
    <location>
        <begin position="549"/>
        <end position="631"/>
    </location>
</feature>
<evidence type="ECO:0000256" key="13">
    <source>
        <dbReference type="SAM" id="Coils"/>
    </source>
</evidence>
<dbReference type="PANTHER" id="PTHR24421:SF10">
    <property type="entry name" value="NITRATE_NITRITE SENSOR PROTEIN NARQ"/>
    <property type="match status" value="1"/>
</dbReference>
<keyword evidence="7 14" id="KW-0812">Transmembrane</keyword>
<keyword evidence="13" id="KW-0175">Coiled coil</keyword>
<dbReference type="Gene3D" id="6.10.340.10">
    <property type="match status" value="1"/>
</dbReference>
<dbReference type="InterPro" id="IPR005467">
    <property type="entry name" value="His_kinase_dom"/>
</dbReference>
<dbReference type="Gene3D" id="3.30.565.10">
    <property type="entry name" value="Histidine kinase-like ATPase, C-terminal domain"/>
    <property type="match status" value="1"/>
</dbReference>
<dbReference type="GO" id="GO:0000155">
    <property type="term" value="F:phosphorelay sensor kinase activity"/>
    <property type="evidence" value="ECO:0007669"/>
    <property type="project" value="InterPro"/>
</dbReference>
<dbReference type="Pfam" id="PF13185">
    <property type="entry name" value="GAF_2"/>
    <property type="match status" value="1"/>
</dbReference>
<keyword evidence="11 14" id="KW-1133">Transmembrane helix</keyword>
<evidence type="ECO:0000256" key="10">
    <source>
        <dbReference type="ARBA" id="ARBA00022840"/>
    </source>
</evidence>
<dbReference type="InterPro" id="IPR029016">
    <property type="entry name" value="GAF-like_dom_sf"/>
</dbReference>
<organism evidence="18 19">
    <name type="scientific">Dactylosporangium sucinum</name>
    <dbReference type="NCBI Taxonomy" id="1424081"/>
    <lineage>
        <taxon>Bacteria</taxon>
        <taxon>Bacillati</taxon>
        <taxon>Actinomycetota</taxon>
        <taxon>Actinomycetes</taxon>
        <taxon>Micromonosporales</taxon>
        <taxon>Micromonosporaceae</taxon>
        <taxon>Dactylosporangium</taxon>
    </lineage>
</organism>
<keyword evidence="5" id="KW-0597">Phosphoprotein</keyword>
<evidence type="ECO:0000313" key="19">
    <source>
        <dbReference type="Proteomes" id="UP000642070"/>
    </source>
</evidence>
<dbReference type="Gene3D" id="3.30.450.40">
    <property type="match status" value="1"/>
</dbReference>
<dbReference type="CDD" id="cd06225">
    <property type="entry name" value="HAMP"/>
    <property type="match status" value="1"/>
</dbReference>
<evidence type="ECO:0000256" key="12">
    <source>
        <dbReference type="ARBA" id="ARBA00023012"/>
    </source>
</evidence>
<feature type="transmembrane region" description="Helical" evidence="14">
    <location>
        <begin position="6"/>
        <end position="30"/>
    </location>
</feature>